<protein>
    <recommendedName>
        <fullName evidence="5">Chromosome partition protein Smc</fullName>
    </recommendedName>
</protein>
<name>A0AAW7X9G1_9GAMM</name>
<proteinExistence type="predicted"/>
<evidence type="ECO:0000256" key="1">
    <source>
        <dbReference type="SAM" id="MobiDB-lite"/>
    </source>
</evidence>
<evidence type="ECO:0000256" key="2">
    <source>
        <dbReference type="SAM" id="Phobius"/>
    </source>
</evidence>
<feature type="transmembrane region" description="Helical" evidence="2">
    <location>
        <begin position="51"/>
        <end position="71"/>
    </location>
</feature>
<reference evidence="3" key="1">
    <citation type="submission" date="2023-07" db="EMBL/GenBank/DDBJ databases">
        <title>Genome content predicts the carbon catabolic preferences of heterotrophic bacteria.</title>
        <authorList>
            <person name="Gralka M."/>
        </authorList>
    </citation>
    <scope>NUCLEOTIDE SEQUENCE</scope>
    <source>
        <strain evidence="3">I3M17_2</strain>
    </source>
</reference>
<feature type="region of interest" description="Disordered" evidence="1">
    <location>
        <begin position="1"/>
        <end position="40"/>
    </location>
</feature>
<keyword evidence="2" id="KW-0472">Membrane</keyword>
<keyword evidence="2" id="KW-0812">Transmembrane</keyword>
<dbReference type="AlphaFoldDB" id="A0AAW7X9G1"/>
<dbReference type="RefSeq" id="WP_303492956.1">
    <property type="nucleotide sequence ID" value="NZ_JAUOPB010000008.1"/>
</dbReference>
<evidence type="ECO:0000313" key="3">
    <source>
        <dbReference type="EMBL" id="MDO6423236.1"/>
    </source>
</evidence>
<keyword evidence="2" id="KW-1133">Transmembrane helix</keyword>
<dbReference type="EMBL" id="JAUOPB010000008">
    <property type="protein sequence ID" value="MDO6423236.1"/>
    <property type="molecule type" value="Genomic_DNA"/>
</dbReference>
<evidence type="ECO:0000313" key="4">
    <source>
        <dbReference type="Proteomes" id="UP001169760"/>
    </source>
</evidence>
<organism evidence="3 4">
    <name type="scientific">Saccharophagus degradans</name>
    <dbReference type="NCBI Taxonomy" id="86304"/>
    <lineage>
        <taxon>Bacteria</taxon>
        <taxon>Pseudomonadati</taxon>
        <taxon>Pseudomonadota</taxon>
        <taxon>Gammaproteobacteria</taxon>
        <taxon>Cellvibrionales</taxon>
        <taxon>Cellvibrionaceae</taxon>
        <taxon>Saccharophagus</taxon>
    </lineage>
</organism>
<dbReference type="Proteomes" id="UP001169760">
    <property type="component" value="Unassembled WGS sequence"/>
</dbReference>
<gene>
    <name evidence="3" type="ORF">Q4521_12190</name>
</gene>
<sequence>MTNDRKEPTMSAIRPEQDEISARQRQQPTAGRKPAVGTPVSSRPVVVKSKLAPFALLLAITALGLAGFVYWQFMLTQQSLKLAEERIVDLEGQLALTGDESNASMAAMQAKLKWADSEIRKLWGVSYDTNRKKIEASESAIEALEKKTGGIQGKVDKALKASSTELKVLSDVVDAQQAAFASVDKQQGNLQTQMQALIDRLNLMEAEQKQTAKRIKSNEQAIEAIDAFRVSVNRDLLQLKSGGTSTTP</sequence>
<comment type="caution">
    <text evidence="3">The sequence shown here is derived from an EMBL/GenBank/DDBJ whole genome shotgun (WGS) entry which is preliminary data.</text>
</comment>
<accession>A0AAW7X9G1</accession>
<evidence type="ECO:0008006" key="5">
    <source>
        <dbReference type="Google" id="ProtNLM"/>
    </source>
</evidence>